<dbReference type="EMBL" id="LTAZ01000012">
    <property type="protein sequence ID" value="KYH24722.1"/>
    <property type="molecule type" value="Genomic_DNA"/>
</dbReference>
<evidence type="ECO:0000313" key="9">
    <source>
        <dbReference type="EMBL" id="KYH24722.1"/>
    </source>
</evidence>
<proteinExistence type="predicted"/>
<feature type="region of interest" description="Disordered" evidence="7">
    <location>
        <begin position="72"/>
        <end position="96"/>
    </location>
</feature>
<protein>
    <recommendedName>
        <fullName evidence="3">2-oxo-4-hydroxy-4-carboxy-5-ureidoimidazoline decarboxylase</fullName>
        <ecNumber evidence="3">4.1.1.97</ecNumber>
    </recommendedName>
</protein>
<dbReference type="Proteomes" id="UP000075321">
    <property type="component" value="Unassembled WGS sequence"/>
</dbReference>
<dbReference type="PATRIC" id="fig|1008153.3.peg.3226"/>
<keyword evidence="4" id="KW-0659">Purine metabolism</keyword>
<dbReference type="RefSeq" id="WP_066384346.1">
    <property type="nucleotide sequence ID" value="NZ_LTAZ01000012.1"/>
</dbReference>
<dbReference type="NCBIfam" id="TIGR03164">
    <property type="entry name" value="UHCUDC"/>
    <property type="match status" value="1"/>
</dbReference>
<name>A0A151AB44_9EURY</name>
<dbReference type="InterPro" id="IPR017580">
    <property type="entry name" value="OHCU_decarboxylase-1"/>
</dbReference>
<gene>
    <name evidence="9" type="ORF">HAPAU_30980</name>
</gene>
<accession>A0A151AB44</accession>
<comment type="caution">
    <text evidence="9">The sequence shown here is derived from an EMBL/GenBank/DDBJ whole genome shotgun (WGS) entry which is preliminary data.</text>
</comment>
<dbReference type="InterPro" id="IPR018020">
    <property type="entry name" value="OHCU_decarboxylase"/>
</dbReference>
<reference evidence="9 10" key="1">
    <citation type="submission" date="2016-02" db="EMBL/GenBank/DDBJ databases">
        <title>Genome sequence of Halalkalicoccus paucihalophilus DSM 24557.</title>
        <authorList>
            <person name="Poehlein A."/>
            <person name="Daniel R."/>
        </authorList>
    </citation>
    <scope>NUCLEOTIDE SEQUENCE [LARGE SCALE GENOMIC DNA]</scope>
    <source>
        <strain evidence="9 10">DSM 24557</strain>
    </source>
</reference>
<dbReference type="SUPFAM" id="SSF158694">
    <property type="entry name" value="UraD-Like"/>
    <property type="match status" value="1"/>
</dbReference>
<dbReference type="Pfam" id="PF09349">
    <property type="entry name" value="OHCU_decarbox"/>
    <property type="match status" value="1"/>
</dbReference>
<comment type="catalytic activity">
    <reaction evidence="1">
        <text>5-hydroxy-2-oxo-4-ureido-2,5-dihydro-1H-imidazole-5-carboxylate + H(+) = (S)-allantoin + CO2</text>
        <dbReference type="Rhea" id="RHEA:26301"/>
        <dbReference type="ChEBI" id="CHEBI:15378"/>
        <dbReference type="ChEBI" id="CHEBI:15678"/>
        <dbReference type="ChEBI" id="CHEBI:16526"/>
        <dbReference type="ChEBI" id="CHEBI:58639"/>
        <dbReference type="EC" id="4.1.1.97"/>
    </reaction>
</comment>
<feature type="domain" description="Oxo-4-hydroxy-4-carboxy-5-ureidoimidazoline decarboxylase" evidence="8">
    <location>
        <begin position="10"/>
        <end position="162"/>
    </location>
</feature>
<dbReference type="GO" id="GO:0006144">
    <property type="term" value="P:purine nucleobase metabolic process"/>
    <property type="evidence" value="ECO:0007669"/>
    <property type="project" value="UniProtKB-KW"/>
</dbReference>
<dbReference type="PANTHER" id="PTHR43466">
    <property type="entry name" value="2-OXO-4-HYDROXY-4-CARBOXY-5-UREIDOIMIDAZOLINE DECARBOXYLASE-RELATED"/>
    <property type="match status" value="1"/>
</dbReference>
<evidence type="ECO:0000256" key="2">
    <source>
        <dbReference type="ARBA" id="ARBA00004754"/>
    </source>
</evidence>
<organism evidence="9 10">
    <name type="scientific">Halalkalicoccus paucihalophilus</name>
    <dbReference type="NCBI Taxonomy" id="1008153"/>
    <lineage>
        <taxon>Archaea</taxon>
        <taxon>Methanobacteriati</taxon>
        <taxon>Methanobacteriota</taxon>
        <taxon>Stenosarchaea group</taxon>
        <taxon>Halobacteria</taxon>
        <taxon>Halobacteriales</taxon>
        <taxon>Halococcaceae</taxon>
        <taxon>Halalkalicoccus</taxon>
    </lineage>
</organism>
<dbReference type="PANTHER" id="PTHR43466:SF1">
    <property type="entry name" value="2-OXO-4-HYDROXY-4-CARBOXY-5-UREIDOIMIDAZOLINE DECARBOXYLASE-RELATED"/>
    <property type="match status" value="1"/>
</dbReference>
<dbReference type="GO" id="GO:0000255">
    <property type="term" value="P:allantoin metabolic process"/>
    <property type="evidence" value="ECO:0007669"/>
    <property type="project" value="InterPro"/>
</dbReference>
<keyword evidence="10" id="KW-1185">Reference proteome</keyword>
<dbReference type="GO" id="GO:0051997">
    <property type="term" value="F:2-oxo-4-hydroxy-4-carboxy-5-ureidoimidazoline decarboxylase activity"/>
    <property type="evidence" value="ECO:0007669"/>
    <property type="project" value="UniProtKB-EC"/>
</dbReference>
<evidence type="ECO:0000256" key="5">
    <source>
        <dbReference type="ARBA" id="ARBA00022793"/>
    </source>
</evidence>
<dbReference type="Gene3D" id="1.10.3330.10">
    <property type="entry name" value="Oxo-4-hydroxy-4-carboxy-5-ureidoimidazoline decarboxylase"/>
    <property type="match status" value="1"/>
</dbReference>
<evidence type="ECO:0000256" key="3">
    <source>
        <dbReference type="ARBA" id="ARBA00012257"/>
    </source>
</evidence>
<comment type="pathway">
    <text evidence="2">Purine metabolism; urate degradation; (S)-allantoin from urate: step 3/3.</text>
</comment>
<dbReference type="EC" id="4.1.1.97" evidence="3"/>
<dbReference type="InterPro" id="IPR036778">
    <property type="entry name" value="OHCU_decarboxylase_sf"/>
</dbReference>
<dbReference type="GO" id="GO:0019628">
    <property type="term" value="P:urate catabolic process"/>
    <property type="evidence" value="ECO:0007669"/>
    <property type="project" value="UniProtKB-UniPathway"/>
</dbReference>
<evidence type="ECO:0000256" key="1">
    <source>
        <dbReference type="ARBA" id="ARBA00001163"/>
    </source>
</evidence>
<evidence type="ECO:0000256" key="7">
    <source>
        <dbReference type="SAM" id="MobiDB-lite"/>
    </source>
</evidence>
<evidence type="ECO:0000259" key="8">
    <source>
        <dbReference type="Pfam" id="PF09349"/>
    </source>
</evidence>
<evidence type="ECO:0000313" key="10">
    <source>
        <dbReference type="Proteomes" id="UP000075321"/>
    </source>
</evidence>
<sequence length="179" mass="20429">MARLMVDNLNQADEERFVDTLGGVYEESPWVAERTWSKRPFSSIDDLQQAMAETVHDASREKQLALLRAHPDLGERTEMTDESQEEQASAGLDQLSPAQYETFQQLNETYRDKFGFPFIMAVKDESIDTIQQSMKNRIEHSQSKEFQTALDEVNVIAELRLAELTTSRDELPGQASNNN</sequence>
<evidence type="ECO:0000256" key="6">
    <source>
        <dbReference type="ARBA" id="ARBA00023239"/>
    </source>
</evidence>
<dbReference type="OrthoDB" id="195007at2157"/>
<dbReference type="UniPathway" id="UPA00394">
    <property type="reaction ID" value="UER00652"/>
</dbReference>
<dbReference type="AlphaFoldDB" id="A0A151AB44"/>
<evidence type="ECO:0000256" key="4">
    <source>
        <dbReference type="ARBA" id="ARBA00022631"/>
    </source>
</evidence>
<keyword evidence="6" id="KW-0456">Lyase</keyword>
<keyword evidence="5" id="KW-0210">Decarboxylase</keyword>